<dbReference type="PANTHER" id="PTHR23079:SF55">
    <property type="entry name" value="RNA-DIRECTED RNA POLYMERASE"/>
    <property type="match status" value="1"/>
</dbReference>
<evidence type="ECO:0000313" key="5">
    <source>
        <dbReference type="Proteomes" id="UP000198406"/>
    </source>
</evidence>
<reference evidence="4 5" key="1">
    <citation type="journal article" date="2015" name="Plant Cell">
        <title>Oil accumulation by the oleaginous diatom Fistulifera solaris as revealed by the genome and transcriptome.</title>
        <authorList>
            <person name="Tanaka T."/>
            <person name="Maeda Y."/>
            <person name="Veluchamy A."/>
            <person name="Tanaka M."/>
            <person name="Abida H."/>
            <person name="Marechal E."/>
            <person name="Bowler C."/>
            <person name="Muto M."/>
            <person name="Sunaga Y."/>
            <person name="Tanaka M."/>
            <person name="Yoshino T."/>
            <person name="Taniguchi T."/>
            <person name="Fukuda Y."/>
            <person name="Nemoto M."/>
            <person name="Matsumoto M."/>
            <person name="Wong P.S."/>
            <person name="Aburatani S."/>
            <person name="Fujibuchi W."/>
        </authorList>
    </citation>
    <scope>NUCLEOTIDE SEQUENCE [LARGE SCALE GENOMIC DNA]</scope>
    <source>
        <strain evidence="4 5">JPCC DA0580</strain>
    </source>
</reference>
<protein>
    <recommendedName>
        <fullName evidence="1">RNA-dependent RNA polymerase</fullName>
        <ecNumber evidence="1">2.7.7.48</ecNumber>
    </recommendedName>
</protein>
<feature type="compositionally biased region" description="Basic residues" evidence="2">
    <location>
        <begin position="436"/>
        <end position="450"/>
    </location>
</feature>
<feature type="region of interest" description="Disordered" evidence="2">
    <location>
        <begin position="411"/>
        <end position="456"/>
    </location>
</feature>
<feature type="region of interest" description="Disordered" evidence="2">
    <location>
        <begin position="140"/>
        <end position="170"/>
    </location>
</feature>
<gene>
    <name evidence="4" type="ORF">FisN_15Hh167</name>
</gene>
<comment type="similarity">
    <text evidence="1">Belongs to the RdRP family.</text>
</comment>
<dbReference type="InParanoid" id="A0A1Z5JG03"/>
<dbReference type="OrthoDB" id="425733at2759"/>
<organism evidence="4 5">
    <name type="scientific">Fistulifera solaris</name>
    <name type="common">Oleaginous diatom</name>
    <dbReference type="NCBI Taxonomy" id="1519565"/>
    <lineage>
        <taxon>Eukaryota</taxon>
        <taxon>Sar</taxon>
        <taxon>Stramenopiles</taxon>
        <taxon>Ochrophyta</taxon>
        <taxon>Bacillariophyta</taxon>
        <taxon>Bacillariophyceae</taxon>
        <taxon>Bacillariophycidae</taxon>
        <taxon>Naviculales</taxon>
        <taxon>Naviculaceae</taxon>
        <taxon>Fistulifera</taxon>
    </lineage>
</organism>
<evidence type="ECO:0000256" key="2">
    <source>
        <dbReference type="SAM" id="MobiDB-lite"/>
    </source>
</evidence>
<dbReference type="Proteomes" id="UP000198406">
    <property type="component" value="Unassembled WGS sequence"/>
</dbReference>
<dbReference type="GO" id="GO:0003968">
    <property type="term" value="F:RNA-directed RNA polymerase activity"/>
    <property type="evidence" value="ECO:0007669"/>
    <property type="project" value="UniProtKB-KW"/>
</dbReference>
<dbReference type="GO" id="GO:0003723">
    <property type="term" value="F:RNA binding"/>
    <property type="evidence" value="ECO:0007669"/>
    <property type="project" value="UniProtKB-KW"/>
</dbReference>
<evidence type="ECO:0000313" key="4">
    <source>
        <dbReference type="EMBL" id="GAX12691.1"/>
    </source>
</evidence>
<dbReference type="GO" id="GO:0030422">
    <property type="term" value="P:siRNA processing"/>
    <property type="evidence" value="ECO:0007669"/>
    <property type="project" value="TreeGrafter"/>
</dbReference>
<dbReference type="InterPro" id="IPR007855">
    <property type="entry name" value="RDRP"/>
</dbReference>
<comment type="caution">
    <text evidence="4">The sequence shown here is derived from an EMBL/GenBank/DDBJ whole genome shotgun (WGS) entry which is preliminary data.</text>
</comment>
<feature type="compositionally biased region" description="Basic and acidic residues" evidence="2">
    <location>
        <begin position="58"/>
        <end position="69"/>
    </location>
</feature>
<keyword evidence="5" id="KW-1185">Reference proteome</keyword>
<feature type="domain" description="RDRP core" evidence="3">
    <location>
        <begin position="717"/>
        <end position="1005"/>
    </location>
</feature>
<accession>A0A1Z5JG03</accession>
<feature type="compositionally biased region" description="Acidic residues" evidence="2">
    <location>
        <begin position="159"/>
        <end position="170"/>
    </location>
</feature>
<feature type="domain" description="RDRP core" evidence="3">
    <location>
        <begin position="518"/>
        <end position="694"/>
    </location>
</feature>
<proteinExistence type="inferred from homology"/>
<dbReference type="GO" id="GO:0031380">
    <property type="term" value="C:nuclear RNA-directed RNA polymerase complex"/>
    <property type="evidence" value="ECO:0007669"/>
    <property type="project" value="TreeGrafter"/>
</dbReference>
<dbReference type="InterPro" id="IPR057596">
    <property type="entry name" value="RDRP_core"/>
</dbReference>
<keyword evidence="1" id="KW-0694">RNA-binding</keyword>
<feature type="region of interest" description="Disordered" evidence="2">
    <location>
        <begin position="205"/>
        <end position="241"/>
    </location>
</feature>
<keyword evidence="1" id="KW-0548">Nucleotidyltransferase</keyword>
<evidence type="ECO:0000259" key="3">
    <source>
        <dbReference type="Pfam" id="PF05183"/>
    </source>
</evidence>
<comment type="catalytic activity">
    <reaction evidence="1">
        <text>RNA(n) + a ribonucleoside 5'-triphosphate = RNA(n+1) + diphosphate</text>
        <dbReference type="Rhea" id="RHEA:21248"/>
        <dbReference type="Rhea" id="RHEA-COMP:14527"/>
        <dbReference type="Rhea" id="RHEA-COMP:17342"/>
        <dbReference type="ChEBI" id="CHEBI:33019"/>
        <dbReference type="ChEBI" id="CHEBI:61557"/>
        <dbReference type="ChEBI" id="CHEBI:140395"/>
        <dbReference type="EC" id="2.7.7.48"/>
    </reaction>
</comment>
<dbReference type="EC" id="2.7.7.48" evidence="1"/>
<name>A0A1Z5JG03_FISSO</name>
<keyword evidence="1" id="KW-0696">RNA-directed RNA polymerase</keyword>
<dbReference type="Pfam" id="PF05183">
    <property type="entry name" value="RdRP"/>
    <property type="match status" value="2"/>
</dbReference>
<dbReference type="AlphaFoldDB" id="A0A1Z5JG03"/>
<dbReference type="PANTHER" id="PTHR23079">
    <property type="entry name" value="RNA-DEPENDENT RNA POLYMERASE"/>
    <property type="match status" value="1"/>
</dbReference>
<feature type="region of interest" description="Disordered" evidence="2">
    <location>
        <begin position="58"/>
        <end position="85"/>
    </location>
</feature>
<evidence type="ECO:0000256" key="1">
    <source>
        <dbReference type="RuleBase" id="RU363098"/>
    </source>
</evidence>
<dbReference type="EMBL" id="BDSP01000055">
    <property type="protein sequence ID" value="GAX12691.1"/>
    <property type="molecule type" value="Genomic_DNA"/>
</dbReference>
<keyword evidence="1" id="KW-0808">Transferase</keyword>
<sequence length="1056" mass="119658">MDLSWASKPLFLRLKRASERPKACISPVSTEDEDMSAADDRLSFVELKPNATVRIISPEKEVLNDDGHRKPNSFQPSDQFSSDDNDDYLEFSVAKESSRKLGSSSRININGNRSALSVKPACCDEMIVWDGPTKEYHGWGDDAPLQRSSLPKSNKYFNDFDEDEGDEDDAYADNLSYSASESISNTSEVKETDDDADNLEDELSIYSDASTEPVVTGHDADPATDMPLLDNNDFSDEPGLQPDEYDIEEWHGCRFVDYGRKEVYLKWKGYRKKQWLKDFYVNATDYAVEELEDKCKRFPPCPSCSAGVPHTCWKIEEYVQCQGIFARKVVDGILLYKIKWLNDQDAWVVAGQFSESSWEKVKGMTKRIRCISCDRKDPNHTCLDNGATIVPSGLKSAVTYRPKARRKQLPLRAKLSSLRGKSTPSKRKASSQTVKAKTKKQRTARPRKAAAPRNPAPLFAGGSRLQIGGQVIKEIVFQSDDSPPVYDCLAACFFGNRLRSSKWDEKKEFLATRDLVEIGETWKLLFPVQPARSKNFVYINQKPIPQQQAAIKVFYVAVRTKDGELMDLQHELELLGDFSSLATEKVVARLKLLFTDAKRTNFVAQPRCIFSTPADLYTEIEDRGDGCGFFSKELFTKLFDDENKRRKYKDVAALQVRIVCPRLGFFKGVLMLKDIMSGHMVQLPPSMKKVPPSKHDDLKETAVILIRQTFPSLANITLEKYWKTGQITESDTRTREQGMKDGFIKFLSKAFKMKDSELQKILSDSKRLPSIKHVGVVGVADCTDAIPSGMAYLSGFQNIPNFQVALKQRSLFVSRFPCIERNDARRVTIVTTKPSQMAPSQWEFLQSLPFGVIMFGFDAGKRATPAQIANGDLDGDLYFVSWDQRLLDLDLLPIFQVACSEEPTVRALPRNPHWLESAHEVMTNVENSGKYGILISRVYRLWEKATKELDEAEFAVAYKQSLDIEKHGGKITLPARSWEKLRPALHCLLQEPKHPELTSILRKLYYKAADDVERSELCQAYRASLDIEASNGVIVLPELWWDSIPRRFHSLLSGEE</sequence>